<comment type="caution">
    <text evidence="4">The sequence shown here is derived from an EMBL/GenBank/DDBJ whole genome shotgun (WGS) entry which is preliminary data.</text>
</comment>
<dbReference type="eggNOG" id="COG1476">
    <property type="taxonomic scope" value="Bacteria"/>
</dbReference>
<dbReference type="InterPro" id="IPR001387">
    <property type="entry name" value="Cro/C1-type_HTH"/>
</dbReference>
<feature type="transmembrane region" description="Helical" evidence="2">
    <location>
        <begin position="179"/>
        <end position="199"/>
    </location>
</feature>
<dbReference type="EMBL" id="NFHO01000007">
    <property type="protein sequence ID" value="OUN42542.1"/>
    <property type="molecule type" value="Genomic_DNA"/>
</dbReference>
<accession>A0A1Y3U165</accession>
<dbReference type="Gene3D" id="1.10.260.40">
    <property type="entry name" value="lambda repressor-like DNA-binding domains"/>
    <property type="match status" value="1"/>
</dbReference>
<dbReference type="STRING" id="1118060.GCA_000311845_00374"/>
<dbReference type="SUPFAM" id="SSF47413">
    <property type="entry name" value="lambda repressor-like DNA-binding domains"/>
    <property type="match status" value="1"/>
</dbReference>
<dbReference type="CDD" id="cd00093">
    <property type="entry name" value="HTH_XRE"/>
    <property type="match status" value="1"/>
</dbReference>
<sequence>MQIGARIRDHRTQAGMSQDDLAMRVYVSRQTISSWENDKTYPDVQSLLLLSEIFDTSIDDLIKGDVETMTSTLDSDATTMKRLGYTMLGFLALMLLALVWLTVQLVVWDWPFAQTLPTFVLALMLWGIAMFAAVWADRIKKEHDLVTYHEIVSFWKGEPIDRDTPRGRRLRLIPTWMKVIRTIGMTLLAAAIGAFMGYGGSALVDLLFG</sequence>
<evidence type="ECO:0000256" key="1">
    <source>
        <dbReference type="ARBA" id="ARBA00023125"/>
    </source>
</evidence>
<organism evidence="4 5">
    <name type="scientific">Enorma massiliensis</name>
    <dbReference type="NCBI Taxonomy" id="1472761"/>
    <lineage>
        <taxon>Bacteria</taxon>
        <taxon>Bacillati</taxon>
        <taxon>Actinomycetota</taxon>
        <taxon>Coriobacteriia</taxon>
        <taxon>Coriobacteriales</taxon>
        <taxon>Coriobacteriaceae</taxon>
        <taxon>Enorma</taxon>
    </lineage>
</organism>
<keyword evidence="5" id="KW-1185">Reference proteome</keyword>
<proteinExistence type="predicted"/>
<feature type="transmembrane region" description="Helical" evidence="2">
    <location>
        <begin position="83"/>
        <end position="103"/>
    </location>
</feature>
<dbReference type="RefSeq" id="WP_087186553.1">
    <property type="nucleotide sequence ID" value="NZ_NFHO01000007.1"/>
</dbReference>
<keyword evidence="2" id="KW-1133">Transmembrane helix</keyword>
<dbReference type="PANTHER" id="PTHR46558:SF15">
    <property type="entry name" value="HELIX-TURN-HELIX DOMAIN PROTEIN"/>
    <property type="match status" value="1"/>
</dbReference>
<dbReference type="PROSITE" id="PS50943">
    <property type="entry name" value="HTH_CROC1"/>
    <property type="match status" value="1"/>
</dbReference>
<name>A0A1Y3U165_9ACTN</name>
<keyword evidence="1" id="KW-0238">DNA-binding</keyword>
<feature type="transmembrane region" description="Helical" evidence="2">
    <location>
        <begin position="115"/>
        <end position="136"/>
    </location>
</feature>
<dbReference type="GO" id="GO:0003677">
    <property type="term" value="F:DNA binding"/>
    <property type="evidence" value="ECO:0007669"/>
    <property type="project" value="UniProtKB-KW"/>
</dbReference>
<dbReference type="AlphaFoldDB" id="A0A1Y3U165"/>
<feature type="domain" description="HTH cro/C1-type" evidence="3">
    <location>
        <begin position="7"/>
        <end position="61"/>
    </location>
</feature>
<dbReference type="SMART" id="SM00530">
    <property type="entry name" value="HTH_XRE"/>
    <property type="match status" value="1"/>
</dbReference>
<dbReference type="Proteomes" id="UP000196560">
    <property type="component" value="Unassembled WGS sequence"/>
</dbReference>
<keyword evidence="2" id="KW-0472">Membrane</keyword>
<dbReference type="Pfam" id="PF01381">
    <property type="entry name" value="HTH_3"/>
    <property type="match status" value="1"/>
</dbReference>
<evidence type="ECO:0000313" key="4">
    <source>
        <dbReference type="EMBL" id="OUN42542.1"/>
    </source>
</evidence>
<dbReference type="InterPro" id="IPR010982">
    <property type="entry name" value="Lambda_DNA-bd_dom_sf"/>
</dbReference>
<evidence type="ECO:0000313" key="5">
    <source>
        <dbReference type="Proteomes" id="UP000196560"/>
    </source>
</evidence>
<keyword evidence="2" id="KW-0812">Transmembrane</keyword>
<reference evidence="5" key="1">
    <citation type="submission" date="2017-04" db="EMBL/GenBank/DDBJ databases">
        <title>Function of individual gut microbiota members based on whole genome sequencing of pure cultures obtained from chicken caecum.</title>
        <authorList>
            <person name="Medvecky M."/>
            <person name="Cejkova D."/>
            <person name="Polansky O."/>
            <person name="Karasova D."/>
            <person name="Kubasova T."/>
            <person name="Cizek A."/>
            <person name="Rychlik I."/>
        </authorList>
    </citation>
    <scope>NUCLEOTIDE SEQUENCE [LARGE SCALE GENOMIC DNA]</scope>
    <source>
        <strain evidence="5">An70</strain>
    </source>
</reference>
<evidence type="ECO:0000259" key="3">
    <source>
        <dbReference type="PROSITE" id="PS50943"/>
    </source>
</evidence>
<evidence type="ECO:0000256" key="2">
    <source>
        <dbReference type="SAM" id="Phobius"/>
    </source>
</evidence>
<gene>
    <name evidence="4" type="ORF">B5G21_06830</name>
</gene>
<dbReference type="PANTHER" id="PTHR46558">
    <property type="entry name" value="TRACRIPTIONAL REGULATORY PROTEIN-RELATED-RELATED"/>
    <property type="match status" value="1"/>
</dbReference>
<protein>
    <recommendedName>
        <fullName evidence="3">HTH cro/C1-type domain-containing protein</fullName>
    </recommendedName>
</protein>